<evidence type="ECO:0000313" key="3">
    <source>
        <dbReference type="Proteomes" id="UP000033935"/>
    </source>
</evidence>
<name>A0A0G0MHV0_9BACT</name>
<feature type="coiled-coil region" evidence="1">
    <location>
        <begin position="4"/>
        <end position="31"/>
    </location>
</feature>
<accession>A0A0G0MHV0</accession>
<feature type="non-terminal residue" evidence="2">
    <location>
        <position position="1"/>
    </location>
</feature>
<evidence type="ECO:0000256" key="1">
    <source>
        <dbReference type="SAM" id="Coils"/>
    </source>
</evidence>
<comment type="caution">
    <text evidence="2">The sequence shown here is derived from an EMBL/GenBank/DDBJ whole genome shotgun (WGS) entry which is preliminary data.</text>
</comment>
<protein>
    <submittedName>
        <fullName evidence="2">Uncharacterized protein</fullName>
    </submittedName>
</protein>
<dbReference type="Proteomes" id="UP000033935">
    <property type="component" value="Unassembled WGS sequence"/>
</dbReference>
<dbReference type="AlphaFoldDB" id="A0A0G0MHV0"/>
<organism evidence="2 3">
    <name type="scientific">Candidatus Uhrbacteria bacterium GW2011_GWF2_39_13</name>
    <dbReference type="NCBI Taxonomy" id="1618995"/>
    <lineage>
        <taxon>Bacteria</taxon>
        <taxon>Candidatus Uhriibacteriota</taxon>
    </lineage>
</organism>
<sequence>FVRMRRIISENKELADKLDKLEKRMDKTDGNVEVIFTAIHQLMAPPETPKRKIGFTAGNRKKGIKAF</sequence>
<keyword evidence="1" id="KW-0175">Coiled coil</keyword>
<proteinExistence type="predicted"/>
<reference evidence="2 3" key="1">
    <citation type="journal article" date="2015" name="Nature">
        <title>rRNA introns, odd ribosomes, and small enigmatic genomes across a large radiation of phyla.</title>
        <authorList>
            <person name="Brown C.T."/>
            <person name="Hug L.A."/>
            <person name="Thomas B.C."/>
            <person name="Sharon I."/>
            <person name="Castelle C.J."/>
            <person name="Singh A."/>
            <person name="Wilkins M.J."/>
            <person name="Williams K.H."/>
            <person name="Banfield J.F."/>
        </authorList>
    </citation>
    <scope>NUCLEOTIDE SEQUENCE [LARGE SCALE GENOMIC DNA]</scope>
</reference>
<dbReference type="EMBL" id="LBWG01000025">
    <property type="protein sequence ID" value="KKR03589.1"/>
    <property type="molecule type" value="Genomic_DNA"/>
</dbReference>
<gene>
    <name evidence="2" type="ORF">UT30_C0025G0001</name>
</gene>
<evidence type="ECO:0000313" key="2">
    <source>
        <dbReference type="EMBL" id="KKR03589.1"/>
    </source>
</evidence>